<gene>
    <name evidence="2" type="primary">jg15239</name>
    <name evidence="2" type="ORF">PAEG_LOCUS12409</name>
</gene>
<evidence type="ECO:0000313" key="3">
    <source>
        <dbReference type="Proteomes" id="UP000838756"/>
    </source>
</evidence>
<evidence type="ECO:0000313" key="2">
    <source>
        <dbReference type="EMBL" id="CAH2234644.1"/>
    </source>
</evidence>
<dbReference type="Proteomes" id="UP000838756">
    <property type="component" value="Unassembled WGS sequence"/>
</dbReference>
<dbReference type="AlphaFoldDB" id="A0A8S4RD23"/>
<sequence length="106" mass="12126">MKIQGHHENILSKNIKRVDYAILACLNYIFDDLPCAAVYAVVISWRFRVRCRQGQFGNGYFLNKRILWSGLEAAAMASYHPTDKDVKLSDLAFRCDIAKKSIRGMV</sequence>
<keyword evidence="1" id="KW-0812">Transmembrane</keyword>
<dbReference type="EMBL" id="CAKXAJ010025074">
    <property type="protein sequence ID" value="CAH2234644.1"/>
    <property type="molecule type" value="Genomic_DNA"/>
</dbReference>
<proteinExistence type="predicted"/>
<keyword evidence="1" id="KW-0472">Membrane</keyword>
<feature type="transmembrane region" description="Helical" evidence="1">
    <location>
        <begin position="20"/>
        <end position="42"/>
    </location>
</feature>
<reference evidence="2" key="1">
    <citation type="submission" date="2022-03" db="EMBL/GenBank/DDBJ databases">
        <authorList>
            <person name="Lindestad O."/>
        </authorList>
    </citation>
    <scope>NUCLEOTIDE SEQUENCE</scope>
</reference>
<name>A0A8S4RD23_9NEOP</name>
<keyword evidence="3" id="KW-1185">Reference proteome</keyword>
<keyword evidence="1" id="KW-1133">Transmembrane helix</keyword>
<organism evidence="2 3">
    <name type="scientific">Pararge aegeria aegeria</name>
    <dbReference type="NCBI Taxonomy" id="348720"/>
    <lineage>
        <taxon>Eukaryota</taxon>
        <taxon>Metazoa</taxon>
        <taxon>Ecdysozoa</taxon>
        <taxon>Arthropoda</taxon>
        <taxon>Hexapoda</taxon>
        <taxon>Insecta</taxon>
        <taxon>Pterygota</taxon>
        <taxon>Neoptera</taxon>
        <taxon>Endopterygota</taxon>
        <taxon>Lepidoptera</taxon>
        <taxon>Glossata</taxon>
        <taxon>Ditrysia</taxon>
        <taxon>Papilionoidea</taxon>
        <taxon>Nymphalidae</taxon>
        <taxon>Satyrinae</taxon>
        <taxon>Satyrini</taxon>
        <taxon>Parargina</taxon>
        <taxon>Pararge</taxon>
    </lineage>
</organism>
<protein>
    <submittedName>
        <fullName evidence="2">Jg15239 protein</fullName>
    </submittedName>
</protein>
<dbReference type="OrthoDB" id="629492at2759"/>
<comment type="caution">
    <text evidence="2">The sequence shown here is derived from an EMBL/GenBank/DDBJ whole genome shotgun (WGS) entry which is preliminary data.</text>
</comment>
<evidence type="ECO:0000256" key="1">
    <source>
        <dbReference type="SAM" id="Phobius"/>
    </source>
</evidence>
<accession>A0A8S4RD23</accession>